<organism evidence="1 2">
    <name type="scientific">Rhinocladiella mackenziei CBS 650.93</name>
    <dbReference type="NCBI Taxonomy" id="1442369"/>
    <lineage>
        <taxon>Eukaryota</taxon>
        <taxon>Fungi</taxon>
        <taxon>Dikarya</taxon>
        <taxon>Ascomycota</taxon>
        <taxon>Pezizomycotina</taxon>
        <taxon>Eurotiomycetes</taxon>
        <taxon>Chaetothyriomycetidae</taxon>
        <taxon>Chaetothyriales</taxon>
        <taxon>Herpotrichiellaceae</taxon>
        <taxon>Rhinocladiella</taxon>
    </lineage>
</organism>
<proteinExistence type="predicted"/>
<keyword evidence="2" id="KW-1185">Reference proteome</keyword>
<dbReference type="Proteomes" id="UP000053617">
    <property type="component" value="Unassembled WGS sequence"/>
</dbReference>
<evidence type="ECO:0008006" key="3">
    <source>
        <dbReference type="Google" id="ProtNLM"/>
    </source>
</evidence>
<evidence type="ECO:0000313" key="2">
    <source>
        <dbReference type="Proteomes" id="UP000053617"/>
    </source>
</evidence>
<sequence>MEAIQREQIRRRAQYVIQSPRRTHLGGYRLDPFISYPIPATSCVQHTVDYFVQTWAHQQPSIYHNSRYQNELIELLFPFALQHDLLFESLISVVRASRLLIQGANPASDKVFLHHRGMALSKLHDRVGSPDKFCDDAAMMTVGILLTIDYIMSDWSSVGVHYAALQYMARIRGPVENGGDMYDMIRVNMTGYEGIAAHGKAQLAATRSPVEEPQLEYPRHPFSAELCITIAKIPQGFSELALGGSLSTPMINLLAKISTATGYSSDKDAPSKVERNITYNLSDVTNEINLLSPLPLRPFEKKLCYGLVSYCWTFHMAKALSALFRSVVQDAVDTFIAQHDKVIRDISERYCVIWLAFAITGAGQQCERPAENVDQVLDLMLKTYKEMREWEQLQEILHLFFWEDELGARWKAYWESAMVRFILPEI</sequence>
<dbReference type="PANTHER" id="PTHR37540:SF10">
    <property type="entry name" value="SIGMA-70 REGION 2 FAMILY PROTEIN"/>
    <property type="match status" value="1"/>
</dbReference>
<dbReference type="PANTHER" id="PTHR37540">
    <property type="entry name" value="TRANSCRIPTION FACTOR (ACR-2), PUTATIVE-RELATED-RELATED"/>
    <property type="match status" value="1"/>
</dbReference>
<dbReference type="HOGENOM" id="CLU_032227_2_0_1"/>
<dbReference type="EMBL" id="KN847476">
    <property type="protein sequence ID" value="KIX07975.1"/>
    <property type="molecule type" value="Genomic_DNA"/>
</dbReference>
<dbReference type="VEuPathDB" id="FungiDB:Z518_02629"/>
<reference evidence="1 2" key="1">
    <citation type="submission" date="2015-01" db="EMBL/GenBank/DDBJ databases">
        <title>The Genome Sequence of Rhinocladiella mackenzie CBS 650.93.</title>
        <authorList>
            <consortium name="The Broad Institute Genomics Platform"/>
            <person name="Cuomo C."/>
            <person name="de Hoog S."/>
            <person name="Gorbushina A."/>
            <person name="Stielow B."/>
            <person name="Teixiera M."/>
            <person name="Abouelleil A."/>
            <person name="Chapman S.B."/>
            <person name="Priest M."/>
            <person name="Young S.K."/>
            <person name="Wortman J."/>
            <person name="Nusbaum C."/>
            <person name="Birren B."/>
        </authorList>
    </citation>
    <scope>NUCLEOTIDE SEQUENCE [LARGE SCALE GENOMIC DNA]</scope>
    <source>
        <strain evidence="1 2">CBS 650.93</strain>
    </source>
</reference>
<dbReference type="Pfam" id="PF11951">
    <property type="entry name" value="Fungal_trans_2"/>
    <property type="match status" value="1"/>
</dbReference>
<evidence type="ECO:0000313" key="1">
    <source>
        <dbReference type="EMBL" id="KIX07975.1"/>
    </source>
</evidence>
<dbReference type="InterPro" id="IPR021858">
    <property type="entry name" value="Fun_TF"/>
</dbReference>
<dbReference type="GeneID" id="25290700"/>
<dbReference type="AlphaFoldDB" id="A0A0D2JFF6"/>
<protein>
    <recommendedName>
        <fullName evidence="3">Zn(II)2Cys6 transcription factor</fullName>
    </recommendedName>
</protein>
<dbReference type="RefSeq" id="XP_013275111.1">
    <property type="nucleotide sequence ID" value="XM_013419657.1"/>
</dbReference>
<name>A0A0D2JFF6_9EURO</name>
<dbReference type="OrthoDB" id="4159781at2759"/>
<accession>A0A0D2JFF6</accession>
<gene>
    <name evidence="1" type="ORF">Z518_02629</name>
</gene>